<evidence type="ECO:0000313" key="13">
    <source>
        <dbReference type="EMBL" id="CAE0433092.1"/>
    </source>
</evidence>
<feature type="compositionally biased region" description="Basic and acidic residues" evidence="11">
    <location>
        <begin position="305"/>
        <end position="323"/>
    </location>
</feature>
<evidence type="ECO:0000256" key="3">
    <source>
        <dbReference type="ARBA" id="ARBA00021257"/>
    </source>
</evidence>
<evidence type="ECO:0000256" key="12">
    <source>
        <dbReference type="SAM" id="Phobius"/>
    </source>
</evidence>
<keyword evidence="5 12" id="KW-0812">Transmembrane</keyword>
<feature type="compositionally biased region" description="Acidic residues" evidence="11">
    <location>
        <begin position="324"/>
        <end position="367"/>
    </location>
</feature>
<evidence type="ECO:0000256" key="7">
    <source>
        <dbReference type="ARBA" id="ARBA00022927"/>
    </source>
</evidence>
<evidence type="ECO:0000256" key="6">
    <source>
        <dbReference type="ARBA" id="ARBA00022824"/>
    </source>
</evidence>
<evidence type="ECO:0000256" key="8">
    <source>
        <dbReference type="ARBA" id="ARBA00022989"/>
    </source>
</evidence>
<keyword evidence="8 12" id="KW-1133">Transmembrane helix</keyword>
<dbReference type="GO" id="GO:0031204">
    <property type="term" value="P:post-translational protein targeting to membrane, translocation"/>
    <property type="evidence" value="ECO:0007669"/>
    <property type="project" value="TreeGrafter"/>
</dbReference>
<dbReference type="InterPro" id="IPR004728">
    <property type="entry name" value="Sec62"/>
</dbReference>
<accession>A0A7S3PBA7</accession>
<keyword evidence="7" id="KW-0653">Protein transport</keyword>
<reference evidence="13" key="1">
    <citation type="submission" date="2021-01" db="EMBL/GenBank/DDBJ databases">
        <authorList>
            <person name="Corre E."/>
            <person name="Pelletier E."/>
            <person name="Niang G."/>
            <person name="Scheremetjew M."/>
            <person name="Finn R."/>
            <person name="Kale V."/>
            <person name="Holt S."/>
            <person name="Cochrane G."/>
            <person name="Meng A."/>
            <person name="Brown T."/>
            <person name="Cohen L."/>
        </authorList>
    </citation>
    <scope>NUCLEOTIDE SEQUENCE</scope>
    <source>
        <strain evidence="13">GSBS06</strain>
    </source>
</reference>
<proteinExistence type="inferred from homology"/>
<feature type="transmembrane region" description="Helical" evidence="12">
    <location>
        <begin position="145"/>
        <end position="173"/>
    </location>
</feature>
<dbReference type="PANTHER" id="PTHR12443:SF9">
    <property type="entry name" value="TRANSLOCATION PROTEIN SEC62"/>
    <property type="match status" value="1"/>
</dbReference>
<feature type="transmembrane region" description="Helical" evidence="12">
    <location>
        <begin position="213"/>
        <end position="231"/>
    </location>
</feature>
<protein>
    <recommendedName>
        <fullName evidence="3">Translocation protein SEC62</fullName>
    </recommendedName>
</protein>
<dbReference type="GO" id="GO:0005789">
    <property type="term" value="C:endoplasmic reticulum membrane"/>
    <property type="evidence" value="ECO:0007669"/>
    <property type="project" value="UniProtKB-SubCell"/>
</dbReference>
<keyword evidence="10 12" id="KW-0472">Membrane</keyword>
<comment type="subcellular location">
    <subcellularLocation>
        <location evidence="1">Endoplasmic reticulum membrane</location>
        <topology evidence="1">Multi-pass membrane protein</topology>
    </subcellularLocation>
</comment>
<sequence>MVEPTLNLKKPEDTKRVARYLYGTVPLREAVQISKRVYYFRGKKLIEFLLNGEKHKDKPVCETEEDAIRVGEALLELNLIHGSVVANKKKRELAPIRSKAFNAEGYYTWIYEGSQFKRNLLLGALIFAFLALTMFPVWPQWSKVAIWYLSVTFLIVLTVFIVVRLIFFILFWLAGYEFWILPNIFMDDLGFYESFVPGYTFEKDPNFFDRDMMVYRFALMGGALAFGYWLYNQPTEFDEIMIVQKQFLKDLYDGNLLSDENHKTQEEIDRIIPDLADLEKLVEEDAMMDKMMEEDEAEAAADAAADERAKTETTADEDENHHEEEDDAVAEAYDGEEDVEIPVDEFEGIQEQEQDEGETDPAADDES</sequence>
<keyword evidence="6" id="KW-0256">Endoplasmic reticulum</keyword>
<comment type="similarity">
    <text evidence="2">Belongs to the SEC62 family.</text>
</comment>
<evidence type="ECO:0000256" key="5">
    <source>
        <dbReference type="ARBA" id="ARBA00022692"/>
    </source>
</evidence>
<evidence type="ECO:0000256" key="10">
    <source>
        <dbReference type="ARBA" id="ARBA00023136"/>
    </source>
</evidence>
<evidence type="ECO:0000256" key="4">
    <source>
        <dbReference type="ARBA" id="ARBA00022448"/>
    </source>
</evidence>
<name>A0A7S3PBA7_9STRA</name>
<evidence type="ECO:0000256" key="11">
    <source>
        <dbReference type="SAM" id="MobiDB-lite"/>
    </source>
</evidence>
<dbReference type="AlphaFoldDB" id="A0A7S3PBA7"/>
<dbReference type="PANTHER" id="PTHR12443">
    <property type="entry name" value="TRANSLOCATION PROTEIN SEC62"/>
    <property type="match status" value="1"/>
</dbReference>
<feature type="transmembrane region" description="Helical" evidence="12">
    <location>
        <begin position="120"/>
        <end position="139"/>
    </location>
</feature>
<evidence type="ECO:0000256" key="1">
    <source>
        <dbReference type="ARBA" id="ARBA00004477"/>
    </source>
</evidence>
<keyword evidence="4" id="KW-0813">Transport</keyword>
<feature type="region of interest" description="Disordered" evidence="11">
    <location>
        <begin position="294"/>
        <end position="367"/>
    </location>
</feature>
<evidence type="ECO:0000256" key="2">
    <source>
        <dbReference type="ARBA" id="ARBA00010604"/>
    </source>
</evidence>
<gene>
    <name evidence="13" type="ORF">ASTO00021_LOCUS3410</name>
</gene>
<organism evidence="13">
    <name type="scientific">Aplanochytrium stocchinoi</name>
    <dbReference type="NCBI Taxonomy" id="215587"/>
    <lineage>
        <taxon>Eukaryota</taxon>
        <taxon>Sar</taxon>
        <taxon>Stramenopiles</taxon>
        <taxon>Bigyra</taxon>
        <taxon>Labyrinthulomycetes</taxon>
        <taxon>Thraustochytrida</taxon>
        <taxon>Thraustochytriidae</taxon>
        <taxon>Aplanochytrium</taxon>
    </lineage>
</organism>
<dbReference type="Pfam" id="PF03839">
    <property type="entry name" value="Sec62"/>
    <property type="match status" value="1"/>
</dbReference>
<keyword evidence="9" id="KW-0811">Translocation</keyword>
<dbReference type="EMBL" id="HBIN01004799">
    <property type="protein sequence ID" value="CAE0433092.1"/>
    <property type="molecule type" value="Transcribed_RNA"/>
</dbReference>
<evidence type="ECO:0000256" key="9">
    <source>
        <dbReference type="ARBA" id="ARBA00023010"/>
    </source>
</evidence>